<protein>
    <submittedName>
        <fullName evidence="1">Uncharacterized protein</fullName>
    </submittedName>
</protein>
<evidence type="ECO:0000313" key="1">
    <source>
        <dbReference type="EMBL" id="MFD2174134.1"/>
    </source>
</evidence>
<keyword evidence="2" id="KW-1185">Reference proteome</keyword>
<dbReference type="Proteomes" id="UP001597413">
    <property type="component" value="Unassembled WGS sequence"/>
</dbReference>
<sequence>MLRQDRANFHTFGIAQRGDEWYPLFSDAKTRALMEQMVRNGTMEPAAARDIMAGGACVFVQIFQAPRGDFLRVSVSR</sequence>
<proteinExistence type="predicted"/>
<dbReference type="EMBL" id="JBHUIX010000009">
    <property type="protein sequence ID" value="MFD2174134.1"/>
    <property type="molecule type" value="Genomic_DNA"/>
</dbReference>
<gene>
    <name evidence="1" type="ORF">ACFSM0_08535</name>
</gene>
<organism evidence="1 2">
    <name type="scientific">Rhodobacter lacus</name>
    <dbReference type="NCBI Taxonomy" id="1641972"/>
    <lineage>
        <taxon>Bacteria</taxon>
        <taxon>Pseudomonadati</taxon>
        <taxon>Pseudomonadota</taxon>
        <taxon>Alphaproteobacteria</taxon>
        <taxon>Rhodobacterales</taxon>
        <taxon>Rhodobacter group</taxon>
        <taxon>Rhodobacter</taxon>
    </lineage>
</organism>
<comment type="caution">
    <text evidence="1">The sequence shown here is derived from an EMBL/GenBank/DDBJ whole genome shotgun (WGS) entry which is preliminary data.</text>
</comment>
<accession>A0ABW5A8U2</accession>
<reference evidence="2" key="1">
    <citation type="journal article" date="2019" name="Int. J. Syst. Evol. Microbiol.">
        <title>The Global Catalogue of Microorganisms (GCM) 10K type strain sequencing project: providing services to taxonomists for standard genome sequencing and annotation.</title>
        <authorList>
            <consortium name="The Broad Institute Genomics Platform"/>
            <consortium name="The Broad Institute Genome Sequencing Center for Infectious Disease"/>
            <person name="Wu L."/>
            <person name="Ma J."/>
        </authorList>
    </citation>
    <scope>NUCLEOTIDE SEQUENCE [LARGE SCALE GENOMIC DNA]</scope>
    <source>
        <strain evidence="2">CCUG 55131</strain>
    </source>
</reference>
<dbReference type="RefSeq" id="WP_377389288.1">
    <property type="nucleotide sequence ID" value="NZ_JBHUIX010000009.1"/>
</dbReference>
<evidence type="ECO:0000313" key="2">
    <source>
        <dbReference type="Proteomes" id="UP001597413"/>
    </source>
</evidence>
<name>A0ABW5A8U2_9RHOB</name>